<gene>
    <name evidence="1" type="ORF">JX360_02595</name>
</gene>
<comment type="caution">
    <text evidence="1">The sequence shown here is derived from an EMBL/GenBank/DDBJ whole genome shotgun (WGS) entry which is preliminary data.</text>
</comment>
<dbReference type="EMBL" id="JAFIRA010000003">
    <property type="protein sequence ID" value="MCJ2541803.1"/>
    <property type="molecule type" value="Genomic_DNA"/>
</dbReference>
<dbReference type="Proteomes" id="UP000830835">
    <property type="component" value="Unassembled WGS sequence"/>
</dbReference>
<proteinExistence type="predicted"/>
<evidence type="ECO:0000313" key="2">
    <source>
        <dbReference type="Proteomes" id="UP000830835"/>
    </source>
</evidence>
<dbReference type="RefSeq" id="WP_244349007.1">
    <property type="nucleotide sequence ID" value="NZ_JAFIRA010000003.1"/>
</dbReference>
<protein>
    <submittedName>
        <fullName evidence="1">Uncharacterized protein</fullName>
    </submittedName>
</protein>
<organism evidence="1 2">
    <name type="scientific">Thermostichus vulcanus str. 'Rupite'</name>
    <dbReference type="NCBI Taxonomy" id="2813851"/>
    <lineage>
        <taxon>Bacteria</taxon>
        <taxon>Bacillati</taxon>
        <taxon>Cyanobacteriota</taxon>
        <taxon>Cyanophyceae</taxon>
        <taxon>Thermostichales</taxon>
        <taxon>Thermostichaceae</taxon>
        <taxon>Thermostichus</taxon>
    </lineage>
</organism>
<sequence length="165" mass="18207">MSEPSPNHSLVKRVEPGQLIRSLSSGQLLMLDPQRPNALIICKTFHAEFAGPGAAVGGPLDVESGTVLPIGDVALLHPQNHQERQNAYSKRLHWMRWLQQITDNPLPAQRARVLLFSLEEFFSTDLVSQLPDDILARLVGVLPQTITAARMEMMALYSPSYSLAG</sequence>
<reference evidence="1" key="1">
    <citation type="submission" date="2021-02" db="EMBL/GenBank/DDBJ databases">
        <title>The CRISPR/cas machinery reduction and long-range gene transfer in the hot spring cyanobacterium Synechococcus.</title>
        <authorList>
            <person name="Dvorak P."/>
            <person name="Jahodarova E."/>
            <person name="Hasler P."/>
            <person name="Poulickova A."/>
        </authorList>
    </citation>
    <scope>NUCLEOTIDE SEQUENCE</scope>
    <source>
        <strain evidence="1">Rupite</strain>
    </source>
</reference>
<name>A0ABT0C7P0_THEVL</name>
<accession>A0ABT0C7P0</accession>
<keyword evidence="2" id="KW-1185">Reference proteome</keyword>
<evidence type="ECO:0000313" key="1">
    <source>
        <dbReference type="EMBL" id="MCJ2541803.1"/>
    </source>
</evidence>